<reference evidence="2" key="1">
    <citation type="submission" date="2022-11" db="UniProtKB">
        <authorList>
            <consortium name="WormBaseParasite"/>
        </authorList>
    </citation>
    <scope>IDENTIFICATION</scope>
</reference>
<accession>A0A914S3J3</accession>
<protein>
    <submittedName>
        <fullName evidence="2">Uncharacterized protein</fullName>
    </submittedName>
</protein>
<proteinExistence type="predicted"/>
<dbReference type="AlphaFoldDB" id="A0A914S3J3"/>
<dbReference type="WBParaSite" id="PEQ_0001290201-mRNA-1">
    <property type="protein sequence ID" value="PEQ_0001290201-mRNA-1"/>
    <property type="gene ID" value="PEQ_0001290201"/>
</dbReference>
<name>A0A914S3J3_PAREQ</name>
<evidence type="ECO:0000313" key="2">
    <source>
        <dbReference type="WBParaSite" id="PEQ_0001290201-mRNA-1"/>
    </source>
</evidence>
<dbReference type="Proteomes" id="UP000887564">
    <property type="component" value="Unplaced"/>
</dbReference>
<sequence length="50" mass="6200">MFSVVVNWMLFNRRKRNSLPRKLRRKFANLFVHYSKYPLRPILPIRMHGN</sequence>
<evidence type="ECO:0000313" key="1">
    <source>
        <dbReference type="Proteomes" id="UP000887564"/>
    </source>
</evidence>
<keyword evidence="1" id="KW-1185">Reference proteome</keyword>
<organism evidence="1 2">
    <name type="scientific">Parascaris equorum</name>
    <name type="common">Equine roundworm</name>
    <dbReference type="NCBI Taxonomy" id="6256"/>
    <lineage>
        <taxon>Eukaryota</taxon>
        <taxon>Metazoa</taxon>
        <taxon>Ecdysozoa</taxon>
        <taxon>Nematoda</taxon>
        <taxon>Chromadorea</taxon>
        <taxon>Rhabditida</taxon>
        <taxon>Spirurina</taxon>
        <taxon>Ascaridomorpha</taxon>
        <taxon>Ascaridoidea</taxon>
        <taxon>Ascarididae</taxon>
        <taxon>Parascaris</taxon>
    </lineage>
</organism>